<organism evidence="1 2">
    <name type="scientific">Stylosanthes scabra</name>
    <dbReference type="NCBI Taxonomy" id="79078"/>
    <lineage>
        <taxon>Eukaryota</taxon>
        <taxon>Viridiplantae</taxon>
        <taxon>Streptophyta</taxon>
        <taxon>Embryophyta</taxon>
        <taxon>Tracheophyta</taxon>
        <taxon>Spermatophyta</taxon>
        <taxon>Magnoliopsida</taxon>
        <taxon>eudicotyledons</taxon>
        <taxon>Gunneridae</taxon>
        <taxon>Pentapetalae</taxon>
        <taxon>rosids</taxon>
        <taxon>fabids</taxon>
        <taxon>Fabales</taxon>
        <taxon>Fabaceae</taxon>
        <taxon>Papilionoideae</taxon>
        <taxon>50 kb inversion clade</taxon>
        <taxon>dalbergioids sensu lato</taxon>
        <taxon>Dalbergieae</taxon>
        <taxon>Pterocarpus clade</taxon>
        <taxon>Stylosanthes</taxon>
    </lineage>
</organism>
<evidence type="ECO:0000313" key="2">
    <source>
        <dbReference type="Proteomes" id="UP001341840"/>
    </source>
</evidence>
<reference evidence="1 2" key="1">
    <citation type="journal article" date="2023" name="Plants (Basel)">
        <title>Bridging the Gap: Combining Genomics and Transcriptomics Approaches to Understand Stylosanthes scabra, an Orphan Legume from the Brazilian Caatinga.</title>
        <authorList>
            <person name="Ferreira-Neto J.R.C."/>
            <person name="da Silva M.D."/>
            <person name="Binneck E."/>
            <person name="de Melo N.F."/>
            <person name="da Silva R.H."/>
            <person name="de Melo A.L.T.M."/>
            <person name="Pandolfi V."/>
            <person name="Bustamante F.O."/>
            <person name="Brasileiro-Vidal A.C."/>
            <person name="Benko-Iseppon A.M."/>
        </authorList>
    </citation>
    <scope>NUCLEOTIDE SEQUENCE [LARGE SCALE GENOMIC DNA]</scope>
    <source>
        <tissue evidence="1">Leaves</tissue>
    </source>
</reference>
<sequence length="178" mass="19865">MLSITSLSFFSTVNASTTTPSLPLFPFPRQPCKSKVSCKVGDDHQNPKGNNRRDILIGLGGGLDLSNCGDPKLPAGAKPTQCCPPNSNTVTDFVLPINQPLRIRQPAHHALSDENINKYKEALKLMKALPDDDPRSFLQHAKIHCAYCHDSYYEEGCPDKKIQVHFSCIFAPFHRWYL</sequence>
<gene>
    <name evidence="1" type="ORF">PIB30_016859</name>
</gene>
<dbReference type="PANTHER" id="PTHR11474">
    <property type="entry name" value="TYROSINASE FAMILY MEMBER"/>
    <property type="match status" value="1"/>
</dbReference>
<dbReference type="PANTHER" id="PTHR11474:SF76">
    <property type="entry name" value="SHKT DOMAIN-CONTAINING PROTEIN"/>
    <property type="match status" value="1"/>
</dbReference>
<protein>
    <submittedName>
        <fullName evidence="1">Uncharacterized protein</fullName>
    </submittedName>
</protein>
<evidence type="ECO:0000313" key="1">
    <source>
        <dbReference type="EMBL" id="MED6156703.1"/>
    </source>
</evidence>
<name>A0ABU6UA45_9FABA</name>
<dbReference type="InterPro" id="IPR008922">
    <property type="entry name" value="Di-copper_centre_dom_sf"/>
</dbReference>
<dbReference type="Gene3D" id="1.10.1280.10">
    <property type="entry name" value="Di-copper center containing domain from catechol oxidase"/>
    <property type="match status" value="1"/>
</dbReference>
<comment type="caution">
    <text evidence="1">The sequence shown here is derived from an EMBL/GenBank/DDBJ whole genome shotgun (WGS) entry which is preliminary data.</text>
</comment>
<proteinExistence type="predicted"/>
<dbReference type="InterPro" id="IPR050316">
    <property type="entry name" value="Tyrosinase/Hemocyanin"/>
</dbReference>
<dbReference type="Proteomes" id="UP001341840">
    <property type="component" value="Unassembled WGS sequence"/>
</dbReference>
<accession>A0ABU6UA45</accession>
<keyword evidence="2" id="KW-1185">Reference proteome</keyword>
<dbReference type="SUPFAM" id="SSF48056">
    <property type="entry name" value="Di-copper centre-containing domain"/>
    <property type="match status" value="1"/>
</dbReference>
<dbReference type="EMBL" id="JASCZI010120877">
    <property type="protein sequence ID" value="MED6156703.1"/>
    <property type="molecule type" value="Genomic_DNA"/>
</dbReference>